<feature type="domain" description="Major facilitator superfamily (MFS) profile" evidence="7">
    <location>
        <begin position="1"/>
        <end position="401"/>
    </location>
</feature>
<dbReference type="Proteomes" id="UP000664167">
    <property type="component" value="Unassembled WGS sequence"/>
</dbReference>
<dbReference type="Pfam" id="PF07690">
    <property type="entry name" value="MFS_1"/>
    <property type="match status" value="1"/>
</dbReference>
<comment type="caution">
    <text evidence="8">The sequence shown here is derived from an EMBL/GenBank/DDBJ whole genome shotgun (WGS) entry which is preliminary data.</text>
</comment>
<proteinExistence type="predicted"/>
<evidence type="ECO:0000259" key="7">
    <source>
        <dbReference type="PROSITE" id="PS50850"/>
    </source>
</evidence>
<evidence type="ECO:0000313" key="8">
    <source>
        <dbReference type="EMBL" id="MBO0514353.1"/>
    </source>
</evidence>
<dbReference type="Gene3D" id="1.20.1250.20">
    <property type="entry name" value="MFS general substrate transporter like domains"/>
    <property type="match status" value="1"/>
</dbReference>
<keyword evidence="5 6" id="KW-0472">Membrane</keyword>
<keyword evidence="9" id="KW-1185">Reference proteome</keyword>
<dbReference type="GO" id="GO:0022857">
    <property type="term" value="F:transmembrane transporter activity"/>
    <property type="evidence" value="ECO:0007669"/>
    <property type="project" value="InterPro"/>
</dbReference>
<dbReference type="AlphaFoldDB" id="A0A939JHD3"/>
<dbReference type="EMBL" id="JAFLRJ010000201">
    <property type="protein sequence ID" value="MBO0514353.1"/>
    <property type="molecule type" value="Genomic_DNA"/>
</dbReference>
<dbReference type="InterPro" id="IPR020846">
    <property type="entry name" value="MFS_dom"/>
</dbReference>
<evidence type="ECO:0000256" key="1">
    <source>
        <dbReference type="ARBA" id="ARBA00004651"/>
    </source>
</evidence>
<feature type="transmembrane region" description="Helical" evidence="6">
    <location>
        <begin position="226"/>
        <end position="248"/>
    </location>
</feature>
<evidence type="ECO:0000256" key="6">
    <source>
        <dbReference type="SAM" id="Phobius"/>
    </source>
</evidence>
<comment type="subcellular location">
    <subcellularLocation>
        <location evidence="1">Cell membrane</location>
        <topology evidence="1">Multi-pass membrane protein</topology>
    </subcellularLocation>
</comment>
<dbReference type="PANTHER" id="PTHR23513:SF6">
    <property type="entry name" value="MAJOR FACILITATOR SUPERFAMILY ASSOCIATED DOMAIN-CONTAINING PROTEIN"/>
    <property type="match status" value="1"/>
</dbReference>
<evidence type="ECO:0000256" key="5">
    <source>
        <dbReference type="ARBA" id="ARBA00023136"/>
    </source>
</evidence>
<feature type="transmembrane region" description="Helical" evidence="6">
    <location>
        <begin position="260"/>
        <end position="278"/>
    </location>
</feature>
<keyword evidence="2" id="KW-1003">Cell membrane</keyword>
<evidence type="ECO:0000256" key="3">
    <source>
        <dbReference type="ARBA" id="ARBA00022692"/>
    </source>
</evidence>
<dbReference type="PANTHER" id="PTHR23513">
    <property type="entry name" value="INTEGRAL MEMBRANE EFFLUX PROTEIN-RELATED"/>
    <property type="match status" value="1"/>
</dbReference>
<dbReference type="InterPro" id="IPR011701">
    <property type="entry name" value="MFS"/>
</dbReference>
<feature type="transmembrane region" description="Helical" evidence="6">
    <location>
        <begin position="290"/>
        <end position="310"/>
    </location>
</feature>
<dbReference type="PROSITE" id="PS50850">
    <property type="entry name" value="MFS"/>
    <property type="match status" value="1"/>
</dbReference>
<feature type="transmembrane region" description="Helical" evidence="6">
    <location>
        <begin position="348"/>
        <end position="370"/>
    </location>
</feature>
<organism evidence="8 9">
    <name type="scientific">Streptomyces beijiangensis</name>
    <dbReference type="NCBI Taxonomy" id="163361"/>
    <lineage>
        <taxon>Bacteria</taxon>
        <taxon>Bacillati</taxon>
        <taxon>Actinomycetota</taxon>
        <taxon>Actinomycetes</taxon>
        <taxon>Kitasatosporales</taxon>
        <taxon>Streptomycetaceae</taxon>
        <taxon>Streptomyces</taxon>
    </lineage>
</organism>
<sequence>MANVPLGKKYWTLWASSSISNLGDGMRIVALPLLGYTVSQDPLEISLILTLSSLSWLTFGPLAGVLVDRLTWRRVIVFGNGIRFPLVGLFAGLVAAGETQMWHIYMLAVILPVCEAFADSAAQPAISSLVPENALEGANSRLFTARMLAQDVVGSPVAGLLFGISASLPFLLDSISFGVSALLILLIPVAASDTCEPLKNDRTTRSIISDLKDGVRTIWQQPLLRTITLTNAAVNFSLLLGTAVLVLFAKEDLKLSDSSYALLFTSAALGSVLGGLCAPRIVKRMGSGPALACAIGVIGMSRICFGLSVGPVTATAAYMAAGVAFALWVVAASSYRQRVTPQELQGRVYSAALALGHAASVVAALASGFLTRTLGARTVMVLGGVLVLGCALACIHTVRKVTRAEAQEYAVPLAGKEDEVTP</sequence>
<feature type="transmembrane region" description="Helical" evidence="6">
    <location>
        <begin position="75"/>
        <end position="96"/>
    </location>
</feature>
<feature type="transmembrane region" description="Helical" evidence="6">
    <location>
        <begin position="45"/>
        <end position="68"/>
    </location>
</feature>
<keyword evidence="4 6" id="KW-1133">Transmembrane helix</keyword>
<feature type="transmembrane region" description="Helical" evidence="6">
    <location>
        <begin position="376"/>
        <end position="395"/>
    </location>
</feature>
<dbReference type="RefSeq" id="WP_206963757.1">
    <property type="nucleotide sequence ID" value="NZ_BAAAJJ010000019.1"/>
</dbReference>
<reference evidence="8" key="1">
    <citation type="submission" date="2021-03" db="EMBL/GenBank/DDBJ databases">
        <title>Streptomyces poriferae sp. nov., a novel marine sponge-derived Actinobacteria species with anti-MRSA activity.</title>
        <authorList>
            <person name="Sandoval-Powers M."/>
            <person name="Kralova S."/>
            <person name="Nguyen G.-S."/>
            <person name="Fawwal D."/>
            <person name="Degnes K."/>
            <person name="Klinkenberg G."/>
            <person name="Sletta H."/>
            <person name="Wentzel A."/>
            <person name="Liles M.R."/>
        </authorList>
    </citation>
    <scope>NUCLEOTIDE SEQUENCE</scope>
    <source>
        <strain evidence="8">DSM 41794</strain>
    </source>
</reference>
<evidence type="ECO:0000313" key="9">
    <source>
        <dbReference type="Proteomes" id="UP000664167"/>
    </source>
</evidence>
<dbReference type="CDD" id="cd06173">
    <property type="entry name" value="MFS_MefA_like"/>
    <property type="match status" value="1"/>
</dbReference>
<accession>A0A939JHD3</accession>
<gene>
    <name evidence="8" type="ORF">J0695_21530</name>
</gene>
<feature type="transmembrane region" description="Helical" evidence="6">
    <location>
        <begin position="316"/>
        <end position="336"/>
    </location>
</feature>
<feature type="transmembrane region" description="Helical" evidence="6">
    <location>
        <begin position="170"/>
        <end position="191"/>
    </location>
</feature>
<dbReference type="InterPro" id="IPR036259">
    <property type="entry name" value="MFS_trans_sf"/>
</dbReference>
<dbReference type="GO" id="GO:0005886">
    <property type="term" value="C:plasma membrane"/>
    <property type="evidence" value="ECO:0007669"/>
    <property type="project" value="UniProtKB-SubCell"/>
</dbReference>
<evidence type="ECO:0000256" key="4">
    <source>
        <dbReference type="ARBA" id="ARBA00022989"/>
    </source>
</evidence>
<name>A0A939JHD3_9ACTN</name>
<keyword evidence="3 6" id="KW-0812">Transmembrane</keyword>
<protein>
    <submittedName>
        <fullName evidence="8">MFS transporter</fullName>
    </submittedName>
</protein>
<dbReference type="SUPFAM" id="SSF103473">
    <property type="entry name" value="MFS general substrate transporter"/>
    <property type="match status" value="1"/>
</dbReference>
<evidence type="ECO:0000256" key="2">
    <source>
        <dbReference type="ARBA" id="ARBA00022475"/>
    </source>
</evidence>